<evidence type="ECO:0000313" key="2">
    <source>
        <dbReference type="EMBL" id="BAD23007.1"/>
    </source>
</evidence>
<reference evidence="3" key="1">
    <citation type="journal article" date="2005" name="Nature">
        <title>The map-based sequence of the rice genome.</title>
        <authorList>
            <consortium name="International rice genome sequencing project (IRGSP)"/>
            <person name="Matsumoto T."/>
            <person name="Wu J."/>
            <person name="Kanamori H."/>
            <person name="Katayose Y."/>
            <person name="Fujisawa M."/>
            <person name="Namiki N."/>
            <person name="Mizuno H."/>
            <person name="Yamamoto K."/>
            <person name="Antonio B.A."/>
            <person name="Baba T."/>
            <person name="Sakata K."/>
            <person name="Nagamura Y."/>
            <person name="Aoki H."/>
            <person name="Arikawa K."/>
            <person name="Arita K."/>
            <person name="Bito T."/>
            <person name="Chiden Y."/>
            <person name="Fujitsuka N."/>
            <person name="Fukunaka R."/>
            <person name="Hamada M."/>
            <person name="Harada C."/>
            <person name="Hayashi A."/>
            <person name="Hijishita S."/>
            <person name="Honda M."/>
            <person name="Hosokawa S."/>
            <person name="Ichikawa Y."/>
            <person name="Idonuma A."/>
            <person name="Iijima M."/>
            <person name="Ikeda M."/>
            <person name="Ikeno M."/>
            <person name="Ito K."/>
            <person name="Ito S."/>
            <person name="Ito T."/>
            <person name="Ito Y."/>
            <person name="Ito Y."/>
            <person name="Iwabuchi A."/>
            <person name="Kamiya K."/>
            <person name="Karasawa W."/>
            <person name="Kurita K."/>
            <person name="Katagiri S."/>
            <person name="Kikuta A."/>
            <person name="Kobayashi H."/>
            <person name="Kobayashi N."/>
            <person name="Machita K."/>
            <person name="Maehara T."/>
            <person name="Masukawa M."/>
            <person name="Mizubayashi T."/>
            <person name="Mukai Y."/>
            <person name="Nagasaki H."/>
            <person name="Nagata Y."/>
            <person name="Naito S."/>
            <person name="Nakashima M."/>
            <person name="Nakama Y."/>
            <person name="Nakamichi Y."/>
            <person name="Nakamura M."/>
            <person name="Meguro A."/>
            <person name="Negishi M."/>
            <person name="Ohta I."/>
            <person name="Ohta T."/>
            <person name="Okamoto M."/>
            <person name="Ono N."/>
            <person name="Saji S."/>
            <person name="Sakaguchi M."/>
            <person name="Sakai K."/>
            <person name="Shibata M."/>
            <person name="Shimokawa T."/>
            <person name="Song J."/>
            <person name="Takazaki Y."/>
            <person name="Terasawa K."/>
            <person name="Tsugane M."/>
            <person name="Tsuji K."/>
            <person name="Ueda S."/>
            <person name="Waki K."/>
            <person name="Yamagata H."/>
            <person name="Yamamoto M."/>
            <person name="Yamamoto S."/>
            <person name="Yamane H."/>
            <person name="Yoshiki S."/>
            <person name="Yoshihara R."/>
            <person name="Yukawa K."/>
            <person name="Zhong H."/>
            <person name="Yano M."/>
            <person name="Yuan Q."/>
            <person name="Ouyang S."/>
            <person name="Liu J."/>
            <person name="Jones K.M."/>
            <person name="Gansberger K."/>
            <person name="Moffat K."/>
            <person name="Hill J."/>
            <person name="Bera J."/>
            <person name="Fadrosh D."/>
            <person name="Jin S."/>
            <person name="Johri S."/>
            <person name="Kim M."/>
            <person name="Overton L."/>
            <person name="Reardon M."/>
            <person name="Tsitrin T."/>
            <person name="Vuong H."/>
            <person name="Weaver B."/>
            <person name="Ciecko A."/>
            <person name="Tallon L."/>
            <person name="Jackson J."/>
            <person name="Pai G."/>
            <person name="Aken S.V."/>
            <person name="Utterback T."/>
            <person name="Reidmuller S."/>
            <person name="Feldblyum T."/>
            <person name="Hsiao J."/>
            <person name="Zismann V."/>
            <person name="Iobst S."/>
            <person name="de Vazeille A.R."/>
            <person name="Buell C.R."/>
            <person name="Ying K."/>
            <person name="Li Y."/>
            <person name="Lu T."/>
            <person name="Huang Y."/>
            <person name="Zhao Q."/>
            <person name="Feng Q."/>
            <person name="Zhang L."/>
            <person name="Zhu J."/>
            <person name="Weng Q."/>
            <person name="Mu J."/>
            <person name="Lu Y."/>
            <person name="Fan D."/>
            <person name="Liu Y."/>
            <person name="Guan J."/>
            <person name="Zhang Y."/>
            <person name="Yu S."/>
            <person name="Liu X."/>
            <person name="Zhang Y."/>
            <person name="Hong G."/>
            <person name="Han B."/>
            <person name="Choisne N."/>
            <person name="Demange N."/>
            <person name="Orjeda G."/>
            <person name="Samain S."/>
            <person name="Cattolico L."/>
            <person name="Pelletier E."/>
            <person name="Couloux A."/>
            <person name="Segurens B."/>
            <person name="Wincker P."/>
            <person name="D'Hont A."/>
            <person name="Scarpelli C."/>
            <person name="Weissenbach J."/>
            <person name="Salanoubat M."/>
            <person name="Quetier F."/>
            <person name="Yu Y."/>
            <person name="Kim H.R."/>
            <person name="Rambo T."/>
            <person name="Currie J."/>
            <person name="Collura K."/>
            <person name="Luo M."/>
            <person name="Yang T."/>
            <person name="Ammiraju J.S.S."/>
            <person name="Engler F."/>
            <person name="Soderlund C."/>
            <person name="Wing R.A."/>
            <person name="Palmer L.E."/>
            <person name="de la Bastide M."/>
            <person name="Spiegel L."/>
            <person name="Nascimento L."/>
            <person name="Zutavern T."/>
            <person name="O'Shaughnessy A."/>
            <person name="Dike S."/>
            <person name="Dedhia N."/>
            <person name="Preston R."/>
            <person name="Balija V."/>
            <person name="McCombie W.R."/>
            <person name="Chow T."/>
            <person name="Chen H."/>
            <person name="Chung M."/>
            <person name="Chen C."/>
            <person name="Shaw J."/>
            <person name="Wu H."/>
            <person name="Hsiao K."/>
            <person name="Chao Y."/>
            <person name="Chu M."/>
            <person name="Cheng C."/>
            <person name="Hour A."/>
            <person name="Lee P."/>
            <person name="Lin S."/>
            <person name="Lin Y."/>
            <person name="Liou J."/>
            <person name="Liu S."/>
            <person name="Hsing Y."/>
            <person name="Raghuvanshi S."/>
            <person name="Mohanty A."/>
            <person name="Bharti A.K."/>
            <person name="Gaur A."/>
            <person name="Gupta V."/>
            <person name="Kumar D."/>
            <person name="Ravi V."/>
            <person name="Vij S."/>
            <person name="Kapur A."/>
            <person name="Khurana P."/>
            <person name="Khurana P."/>
            <person name="Khurana J.P."/>
            <person name="Tyagi A.K."/>
            <person name="Gaikwad K."/>
            <person name="Singh A."/>
            <person name="Dalal V."/>
            <person name="Srivastava S."/>
            <person name="Dixit A."/>
            <person name="Pal A.K."/>
            <person name="Ghazi I.A."/>
            <person name="Yadav M."/>
            <person name="Pandit A."/>
            <person name="Bhargava A."/>
            <person name="Sureshbabu K."/>
            <person name="Batra K."/>
            <person name="Sharma T.R."/>
            <person name="Mohapatra T."/>
            <person name="Singh N.K."/>
            <person name="Messing J."/>
            <person name="Nelson A.B."/>
            <person name="Fuks G."/>
            <person name="Kavchok S."/>
            <person name="Keizer G."/>
            <person name="Linton E."/>
            <person name="Llaca V."/>
            <person name="Song R."/>
            <person name="Tanyolac B."/>
            <person name="Young S."/>
            <person name="Ho-Il K."/>
            <person name="Hahn J.H."/>
            <person name="Sangsakoo G."/>
            <person name="Vanavichit A."/>
            <person name="de Mattos Luiz.A.T."/>
            <person name="Zimmer P.D."/>
            <person name="Malone G."/>
            <person name="Dellagostin O."/>
            <person name="de Oliveira A.C."/>
            <person name="Bevan M."/>
            <person name="Bancroft I."/>
            <person name="Minx P."/>
            <person name="Cordum H."/>
            <person name="Wilson R."/>
            <person name="Cheng Z."/>
            <person name="Jin W."/>
            <person name="Jiang J."/>
            <person name="Leong S.A."/>
            <person name="Iwama H."/>
            <person name="Gojobori T."/>
            <person name="Itoh T."/>
            <person name="Niimura Y."/>
            <person name="Fujii Y."/>
            <person name="Habara T."/>
            <person name="Sakai H."/>
            <person name="Sato Y."/>
            <person name="Wilson G."/>
            <person name="Kumar K."/>
            <person name="McCouch S."/>
            <person name="Juretic N."/>
            <person name="Hoen D."/>
            <person name="Wright S."/>
            <person name="Bruskiewich R."/>
            <person name="Bureau T."/>
            <person name="Miyao A."/>
            <person name="Hirochika H."/>
            <person name="Nishikawa T."/>
            <person name="Kadowaki K."/>
            <person name="Sugiura M."/>
            <person name="Burr B."/>
            <person name="Sasaki T."/>
        </authorList>
    </citation>
    <scope>NUCLEOTIDE SEQUENCE [LARGE SCALE GENOMIC DNA]</scope>
    <source>
        <strain evidence="3">cv. Nipponbare</strain>
    </source>
</reference>
<feature type="region of interest" description="Disordered" evidence="1">
    <location>
        <begin position="1"/>
        <end position="35"/>
    </location>
</feature>
<evidence type="ECO:0000256" key="1">
    <source>
        <dbReference type="SAM" id="MobiDB-lite"/>
    </source>
</evidence>
<sequence length="122" mass="12910">MESCSCSWQAASEAGPRKEEDEGSGAQHREAFQAEHPMLTWAARRRLRSPRTEVVEAVSVHAWPAAQIGRGGDVDGRRRRGSGTVAALRLAGGAVGWRRRGLGLAAALRLAGGAVGGRARRG</sequence>
<accession>Q6K971</accession>
<dbReference type="Proteomes" id="UP000000763">
    <property type="component" value="Chromosome 2"/>
</dbReference>
<dbReference type="EMBL" id="AP004082">
    <property type="protein sequence ID" value="BAD23007.1"/>
    <property type="molecule type" value="Genomic_DNA"/>
</dbReference>
<name>Q6K971_ORYSJ</name>
<dbReference type="AlphaFoldDB" id="Q6K971"/>
<proteinExistence type="predicted"/>
<reference evidence="3" key="2">
    <citation type="journal article" date="2008" name="Nucleic Acids Res.">
        <title>The rice annotation project database (RAP-DB): 2008 update.</title>
        <authorList>
            <consortium name="The rice annotation project (RAP)"/>
        </authorList>
    </citation>
    <scope>GENOME REANNOTATION</scope>
    <source>
        <strain evidence="3">cv. Nipponbare</strain>
    </source>
</reference>
<protein>
    <submittedName>
        <fullName evidence="2">Uncharacterized protein</fullName>
    </submittedName>
</protein>
<evidence type="ECO:0000313" key="3">
    <source>
        <dbReference type="Proteomes" id="UP000000763"/>
    </source>
</evidence>
<gene>
    <name evidence="2" type="primary">OJ1149_C12.14</name>
</gene>
<feature type="compositionally biased region" description="Polar residues" evidence="1">
    <location>
        <begin position="1"/>
        <end position="10"/>
    </location>
</feature>
<organism evidence="2 3">
    <name type="scientific">Oryza sativa subsp. japonica</name>
    <name type="common">Rice</name>
    <dbReference type="NCBI Taxonomy" id="39947"/>
    <lineage>
        <taxon>Eukaryota</taxon>
        <taxon>Viridiplantae</taxon>
        <taxon>Streptophyta</taxon>
        <taxon>Embryophyta</taxon>
        <taxon>Tracheophyta</taxon>
        <taxon>Spermatophyta</taxon>
        <taxon>Magnoliopsida</taxon>
        <taxon>Liliopsida</taxon>
        <taxon>Poales</taxon>
        <taxon>Poaceae</taxon>
        <taxon>BOP clade</taxon>
        <taxon>Oryzoideae</taxon>
        <taxon>Oryzeae</taxon>
        <taxon>Oryzinae</taxon>
        <taxon>Oryza</taxon>
        <taxon>Oryza sativa</taxon>
    </lineage>
</organism>